<dbReference type="InterPro" id="IPR036866">
    <property type="entry name" value="RibonucZ/Hydroxyglut_hydro"/>
</dbReference>
<dbReference type="OrthoDB" id="9971601at2759"/>
<accession>A0A9P9JHY1</accession>
<sequence length="340" mass="37261">MPSQSTKAHPPSVQVTNVEAWSQLLRKHQRPVLVHLNADTTWLVQLPFPAAATPPAGRTRFNILVDPWLQGSQSDVAWWFSTQWHVIPPSVATVAELNAALREAEGSLGDEAPGSLKSFIDAVVVSHEFTDHCHRATLEQLPRDTPVFAPDVAAVLIRSWGHFTRVFATQDLKEGEKWMTLRADALPSWVGIGRITSPGNALYFHSAMLIAIERHDSSAEVIIYSPHGIDSQDLSNVKSSGLHTLALLHGMHDVRLWMMKQLNLGALNGIRAAAASGARYWIATHDEVKTSSGVISSFLQRIRYTLKEAVANEESVLTESGLAPSYTFVELGCGDALVLD</sequence>
<reference evidence="1" key="1">
    <citation type="journal article" date="2021" name="Nat. Commun.">
        <title>Genetic determinants of endophytism in the Arabidopsis root mycobiome.</title>
        <authorList>
            <person name="Mesny F."/>
            <person name="Miyauchi S."/>
            <person name="Thiergart T."/>
            <person name="Pickel B."/>
            <person name="Atanasova L."/>
            <person name="Karlsson M."/>
            <person name="Huettel B."/>
            <person name="Barry K.W."/>
            <person name="Haridas S."/>
            <person name="Chen C."/>
            <person name="Bauer D."/>
            <person name="Andreopoulos W."/>
            <person name="Pangilinan J."/>
            <person name="LaButti K."/>
            <person name="Riley R."/>
            <person name="Lipzen A."/>
            <person name="Clum A."/>
            <person name="Drula E."/>
            <person name="Henrissat B."/>
            <person name="Kohler A."/>
            <person name="Grigoriev I.V."/>
            <person name="Martin F.M."/>
            <person name="Hacquard S."/>
        </authorList>
    </citation>
    <scope>NUCLEOTIDE SEQUENCE</scope>
    <source>
        <strain evidence="1">MPI-CAGE-AT-0021</strain>
    </source>
</reference>
<dbReference type="PANTHER" id="PTHR36142">
    <property type="entry name" value="METALLO-HYDROLASE/OXIDOREDUCTASE SUPERFAMILY PROTEIN"/>
    <property type="match status" value="1"/>
</dbReference>
<dbReference type="Proteomes" id="UP000717696">
    <property type="component" value="Unassembled WGS sequence"/>
</dbReference>
<dbReference type="SUPFAM" id="SSF56281">
    <property type="entry name" value="Metallo-hydrolase/oxidoreductase"/>
    <property type="match status" value="1"/>
</dbReference>
<gene>
    <name evidence="1" type="ORF">B0J13DRAFT_1535</name>
</gene>
<evidence type="ECO:0000313" key="2">
    <source>
        <dbReference type="Proteomes" id="UP000717696"/>
    </source>
</evidence>
<keyword evidence="2" id="KW-1185">Reference proteome</keyword>
<name>A0A9P9JHY1_9HYPO</name>
<organism evidence="1 2">
    <name type="scientific">Dactylonectria estremocensis</name>
    <dbReference type="NCBI Taxonomy" id="1079267"/>
    <lineage>
        <taxon>Eukaryota</taxon>
        <taxon>Fungi</taxon>
        <taxon>Dikarya</taxon>
        <taxon>Ascomycota</taxon>
        <taxon>Pezizomycotina</taxon>
        <taxon>Sordariomycetes</taxon>
        <taxon>Hypocreomycetidae</taxon>
        <taxon>Hypocreales</taxon>
        <taxon>Nectriaceae</taxon>
        <taxon>Dactylonectria</taxon>
    </lineage>
</organism>
<proteinExistence type="predicted"/>
<dbReference type="Gene3D" id="3.60.15.10">
    <property type="entry name" value="Ribonuclease Z/Hydroxyacylglutathione hydrolase-like"/>
    <property type="match status" value="1"/>
</dbReference>
<dbReference type="AlphaFoldDB" id="A0A9P9JHY1"/>
<evidence type="ECO:0000313" key="1">
    <source>
        <dbReference type="EMBL" id="KAH7162116.1"/>
    </source>
</evidence>
<comment type="caution">
    <text evidence="1">The sequence shown here is derived from an EMBL/GenBank/DDBJ whole genome shotgun (WGS) entry which is preliminary data.</text>
</comment>
<dbReference type="PANTHER" id="PTHR36142:SF2">
    <property type="entry name" value="METALLO-HYDROLASE_OXIDOREDUCTASE SUPERFAMILY PROTEIN"/>
    <property type="match status" value="1"/>
</dbReference>
<dbReference type="EMBL" id="JAGMUU010000001">
    <property type="protein sequence ID" value="KAH7162116.1"/>
    <property type="molecule type" value="Genomic_DNA"/>
</dbReference>
<protein>
    <submittedName>
        <fullName evidence="1">Uncharacterized protein</fullName>
    </submittedName>
</protein>